<dbReference type="GeneID" id="70187698"/>
<dbReference type="PANTHER" id="PTHR33777">
    <property type="entry name" value="UPF0045 PROTEIN ECM15"/>
    <property type="match status" value="1"/>
</dbReference>
<evidence type="ECO:0000256" key="3">
    <source>
        <dbReference type="SAM" id="SignalP"/>
    </source>
</evidence>
<feature type="region of interest" description="Disordered" evidence="2">
    <location>
        <begin position="357"/>
        <end position="401"/>
    </location>
</feature>
<dbReference type="Pfam" id="PF26146">
    <property type="entry name" value="PI-PLC_X"/>
    <property type="match status" value="1"/>
</dbReference>
<protein>
    <submittedName>
        <fullName evidence="5">PLC-like phosphodiesterase</fullName>
    </submittedName>
</protein>
<evidence type="ECO:0000256" key="2">
    <source>
        <dbReference type="SAM" id="MobiDB-lite"/>
    </source>
</evidence>
<evidence type="ECO:0000313" key="6">
    <source>
        <dbReference type="Proteomes" id="UP000756346"/>
    </source>
</evidence>
<dbReference type="SUPFAM" id="SSF89957">
    <property type="entry name" value="MTH1187/YkoF-like"/>
    <property type="match status" value="1"/>
</dbReference>
<evidence type="ECO:0000256" key="1">
    <source>
        <dbReference type="ARBA" id="ARBA00010272"/>
    </source>
</evidence>
<dbReference type="EMBL" id="JAGTJQ010000002">
    <property type="protein sequence ID" value="KAH7037931.1"/>
    <property type="molecule type" value="Genomic_DNA"/>
</dbReference>
<dbReference type="PANTHER" id="PTHR33777:SF1">
    <property type="entry name" value="UPF0045 PROTEIN ECM15"/>
    <property type="match status" value="1"/>
</dbReference>
<organism evidence="5 6">
    <name type="scientific">Microdochium trichocladiopsis</name>
    <dbReference type="NCBI Taxonomy" id="1682393"/>
    <lineage>
        <taxon>Eukaryota</taxon>
        <taxon>Fungi</taxon>
        <taxon>Dikarya</taxon>
        <taxon>Ascomycota</taxon>
        <taxon>Pezizomycotina</taxon>
        <taxon>Sordariomycetes</taxon>
        <taxon>Xylariomycetidae</taxon>
        <taxon>Xylariales</taxon>
        <taxon>Microdochiaceae</taxon>
        <taxon>Microdochium</taxon>
    </lineage>
</organism>
<evidence type="ECO:0000259" key="4">
    <source>
        <dbReference type="Pfam" id="PF01910"/>
    </source>
</evidence>
<feature type="compositionally biased region" description="Low complexity" evidence="2">
    <location>
        <begin position="371"/>
        <end position="392"/>
    </location>
</feature>
<dbReference type="GO" id="GO:0005829">
    <property type="term" value="C:cytosol"/>
    <property type="evidence" value="ECO:0007669"/>
    <property type="project" value="TreeGrafter"/>
</dbReference>
<feature type="domain" description="Thiamine-binding protein" evidence="4">
    <location>
        <begin position="458"/>
        <end position="549"/>
    </location>
</feature>
<reference evidence="5" key="1">
    <citation type="journal article" date="2021" name="Nat. Commun.">
        <title>Genetic determinants of endophytism in the Arabidopsis root mycobiome.</title>
        <authorList>
            <person name="Mesny F."/>
            <person name="Miyauchi S."/>
            <person name="Thiergart T."/>
            <person name="Pickel B."/>
            <person name="Atanasova L."/>
            <person name="Karlsson M."/>
            <person name="Huettel B."/>
            <person name="Barry K.W."/>
            <person name="Haridas S."/>
            <person name="Chen C."/>
            <person name="Bauer D."/>
            <person name="Andreopoulos W."/>
            <person name="Pangilinan J."/>
            <person name="LaButti K."/>
            <person name="Riley R."/>
            <person name="Lipzen A."/>
            <person name="Clum A."/>
            <person name="Drula E."/>
            <person name="Henrissat B."/>
            <person name="Kohler A."/>
            <person name="Grigoriev I.V."/>
            <person name="Martin F.M."/>
            <person name="Hacquard S."/>
        </authorList>
    </citation>
    <scope>NUCLEOTIDE SEQUENCE</scope>
    <source>
        <strain evidence="5">MPI-CAGE-CH-0230</strain>
    </source>
</reference>
<feature type="chain" id="PRO_5040178521" evidence="3">
    <location>
        <begin position="25"/>
        <end position="557"/>
    </location>
</feature>
<dbReference type="InterPro" id="IPR017946">
    <property type="entry name" value="PLC-like_Pdiesterase_TIM-brl"/>
</dbReference>
<comment type="caution">
    <text evidence="5">The sequence shown here is derived from an EMBL/GenBank/DDBJ whole genome shotgun (WGS) entry which is preliminary data.</text>
</comment>
<dbReference type="InterPro" id="IPR051614">
    <property type="entry name" value="UPF0045_domain"/>
</dbReference>
<dbReference type="OrthoDB" id="7984201at2759"/>
<accession>A0A9P9BUS1</accession>
<feature type="region of interest" description="Disordered" evidence="2">
    <location>
        <begin position="426"/>
        <end position="448"/>
    </location>
</feature>
<dbReference type="Gene3D" id="3.30.70.930">
    <property type="match status" value="1"/>
</dbReference>
<evidence type="ECO:0000313" key="5">
    <source>
        <dbReference type="EMBL" id="KAH7037931.1"/>
    </source>
</evidence>
<name>A0A9P9BUS1_9PEZI</name>
<dbReference type="GO" id="GO:0006629">
    <property type="term" value="P:lipid metabolic process"/>
    <property type="evidence" value="ECO:0007669"/>
    <property type="project" value="InterPro"/>
</dbReference>
<dbReference type="Pfam" id="PF01910">
    <property type="entry name" value="Thiamine_BP"/>
    <property type="match status" value="1"/>
</dbReference>
<keyword evidence="6" id="KW-1185">Reference proteome</keyword>
<dbReference type="SUPFAM" id="SSF51695">
    <property type="entry name" value="PLC-like phosphodiesterases"/>
    <property type="match status" value="1"/>
</dbReference>
<dbReference type="NCBIfam" id="TIGR00106">
    <property type="entry name" value="MTH1187 family thiamine-binding protein"/>
    <property type="match status" value="1"/>
</dbReference>
<gene>
    <name evidence="5" type="ORF">B0I36DRAFT_359558</name>
</gene>
<dbReference type="InterPro" id="IPR002767">
    <property type="entry name" value="Thiamine_BP"/>
</dbReference>
<dbReference type="RefSeq" id="XP_046017052.1">
    <property type="nucleotide sequence ID" value="XM_046158152.1"/>
</dbReference>
<comment type="similarity">
    <text evidence="1">Belongs to the UPF0045 family.</text>
</comment>
<proteinExistence type="inferred from homology"/>
<dbReference type="InterPro" id="IPR029756">
    <property type="entry name" value="MTH1187/YkoF-like"/>
</dbReference>
<dbReference type="Proteomes" id="UP000756346">
    <property type="component" value="Unassembled WGS sequence"/>
</dbReference>
<dbReference type="AlphaFoldDB" id="A0A9P9BUS1"/>
<feature type="signal peptide" evidence="3">
    <location>
        <begin position="1"/>
        <end position="24"/>
    </location>
</feature>
<dbReference type="GO" id="GO:0008081">
    <property type="term" value="F:phosphoric diester hydrolase activity"/>
    <property type="evidence" value="ECO:0007669"/>
    <property type="project" value="InterPro"/>
</dbReference>
<keyword evidence="3" id="KW-0732">Signal</keyword>
<dbReference type="Gene3D" id="3.20.20.190">
    <property type="entry name" value="Phosphatidylinositol (PI) phosphodiesterase"/>
    <property type="match status" value="1"/>
</dbReference>
<sequence length="557" mass="58040">MRGSQLHSLLAIAATILLGPNTAATSATSAVNARNSSNSISATARRAATTCNGSPTLCDRRYDSVTHLGAHNSAFVRDASTNNSIAGNQYFPATRALDDGVRLLQAQTHDLKGVIELCHSSCDLLDAGSLETWLAGIKTWLDGHPDEVITILLVNGGGGHDAAEFGRVFEAAGLDAYGHVPPPQPATTAAATTAWPTLGSMIAADKRLVVFIESITPSPAYPFLLSEFEYVFETPYAVTSPTGFNCTLDRPRNQAAAWWSASPSTALQAGKLPLMNHFRYNTIDTGSGAGGLGTIMFPASEDVAVTNSPDVGRGQEGSLGAHADMCVGAWAGRAPTFVLVDFYSEGPAIETADRLNGVASSSSNGGGGSSGPQSSPATPSPSASTTTTTLTGNGSGGGGGLDRDNGVAFGLVVFLTFHILPPARQRAQDSKMSAADSTTTNAEGSPYNDVPVPERCYADFCLVPVGTGNVSVAEEVAEVQRLLRASGLTCTMHSAGTTLEGSWSQVFHVIGQAHTLVHRKGVLRVQTSMRVGTRTDKTQTAQDKVRRVEDILSADSK</sequence>